<comment type="similarity">
    <text evidence="2 11">Belongs to the sodium:solute symporter (SSF) (TC 2.A.21) family.</text>
</comment>
<dbReference type="GO" id="GO:0005886">
    <property type="term" value="C:plasma membrane"/>
    <property type="evidence" value="ECO:0007669"/>
    <property type="project" value="UniProtKB-SubCell"/>
</dbReference>
<keyword evidence="15" id="KW-1185">Reference proteome</keyword>
<dbReference type="STRING" id="48709.A0A1D2NGK0"/>
<organism evidence="14 15">
    <name type="scientific">Orchesella cincta</name>
    <name type="common">Springtail</name>
    <name type="synonym">Podura cincta</name>
    <dbReference type="NCBI Taxonomy" id="48709"/>
    <lineage>
        <taxon>Eukaryota</taxon>
        <taxon>Metazoa</taxon>
        <taxon>Ecdysozoa</taxon>
        <taxon>Arthropoda</taxon>
        <taxon>Hexapoda</taxon>
        <taxon>Collembola</taxon>
        <taxon>Entomobryomorpha</taxon>
        <taxon>Entomobryoidea</taxon>
        <taxon>Orchesellidae</taxon>
        <taxon>Orchesellinae</taxon>
        <taxon>Orchesella</taxon>
    </lineage>
</organism>
<keyword evidence="3" id="KW-0813">Transport</keyword>
<dbReference type="Pfam" id="PF00474">
    <property type="entry name" value="SSF"/>
    <property type="match status" value="1"/>
</dbReference>
<dbReference type="Gene3D" id="1.20.1730.10">
    <property type="entry name" value="Sodium/glucose cotransporter"/>
    <property type="match status" value="1"/>
</dbReference>
<keyword evidence="7" id="KW-0915">Sodium</keyword>
<dbReference type="PANTHER" id="PTHR42985:SF40">
    <property type="entry name" value="LD47995P-RELATED"/>
    <property type="match status" value="1"/>
</dbReference>
<feature type="transmembrane region" description="Helical" evidence="13">
    <location>
        <begin position="152"/>
        <end position="173"/>
    </location>
</feature>
<dbReference type="PANTHER" id="PTHR42985">
    <property type="entry name" value="SODIUM-COUPLED MONOCARBOXYLATE TRANSPORTER"/>
    <property type="match status" value="1"/>
</dbReference>
<evidence type="ECO:0000256" key="3">
    <source>
        <dbReference type="ARBA" id="ARBA00022448"/>
    </source>
</evidence>
<evidence type="ECO:0000256" key="7">
    <source>
        <dbReference type="ARBA" id="ARBA00023053"/>
    </source>
</evidence>
<evidence type="ECO:0000256" key="5">
    <source>
        <dbReference type="ARBA" id="ARBA00022692"/>
    </source>
</evidence>
<feature type="transmembrane region" description="Helical" evidence="13">
    <location>
        <begin position="276"/>
        <end position="309"/>
    </location>
</feature>
<dbReference type="OrthoDB" id="6132759at2759"/>
<keyword evidence="6 13" id="KW-1133">Transmembrane helix</keyword>
<proteinExistence type="inferred from homology"/>
<keyword evidence="4" id="KW-1003">Cell membrane</keyword>
<feature type="transmembrane region" description="Helical" evidence="13">
    <location>
        <begin position="382"/>
        <end position="401"/>
    </location>
</feature>
<evidence type="ECO:0000256" key="13">
    <source>
        <dbReference type="SAM" id="Phobius"/>
    </source>
</evidence>
<feature type="transmembrane region" description="Helical" evidence="13">
    <location>
        <begin position="52"/>
        <end position="71"/>
    </location>
</feature>
<keyword evidence="10" id="KW-0739">Sodium transport</keyword>
<evidence type="ECO:0000256" key="8">
    <source>
        <dbReference type="ARBA" id="ARBA00023065"/>
    </source>
</evidence>
<evidence type="ECO:0000313" key="14">
    <source>
        <dbReference type="EMBL" id="ODN04384.1"/>
    </source>
</evidence>
<feature type="transmembrane region" description="Helical" evidence="13">
    <location>
        <begin position="407"/>
        <end position="431"/>
    </location>
</feature>
<gene>
    <name evidence="14" type="ORF">Ocin01_02286</name>
</gene>
<protein>
    <submittedName>
        <fullName evidence="14">Sodium-coupled monocarboxylate transporter 1</fullName>
    </submittedName>
</protein>
<dbReference type="CDD" id="cd11492">
    <property type="entry name" value="SLC5sbd_NIS-SMVT"/>
    <property type="match status" value="1"/>
</dbReference>
<dbReference type="OMA" id="GPAFCIT"/>
<feature type="transmembrane region" description="Helical" evidence="13">
    <location>
        <begin position="238"/>
        <end position="255"/>
    </location>
</feature>
<keyword evidence="5 13" id="KW-0812">Transmembrane</keyword>
<dbReference type="InterPro" id="IPR038377">
    <property type="entry name" value="Na/Glc_symporter_sf"/>
</dbReference>
<feature type="region of interest" description="Disordered" evidence="12">
    <location>
        <begin position="565"/>
        <end position="595"/>
    </location>
</feature>
<accession>A0A1D2NGK0</accession>
<dbReference type="NCBIfam" id="TIGR00813">
    <property type="entry name" value="sss"/>
    <property type="match status" value="1"/>
</dbReference>
<comment type="caution">
    <text evidence="14">The sequence shown here is derived from an EMBL/GenBank/DDBJ whole genome shotgun (WGS) entry which is preliminary data.</text>
</comment>
<name>A0A1D2NGK0_ORCCI</name>
<feature type="transmembrane region" description="Helical" evidence="13">
    <location>
        <begin position="12"/>
        <end position="31"/>
    </location>
</feature>
<dbReference type="GO" id="GO:0006814">
    <property type="term" value="P:sodium ion transport"/>
    <property type="evidence" value="ECO:0007669"/>
    <property type="project" value="UniProtKB-KW"/>
</dbReference>
<evidence type="ECO:0000256" key="1">
    <source>
        <dbReference type="ARBA" id="ARBA00004651"/>
    </source>
</evidence>
<dbReference type="PROSITE" id="PS50283">
    <property type="entry name" value="NA_SOLUT_SYMP_3"/>
    <property type="match status" value="1"/>
</dbReference>
<dbReference type="GO" id="GO:0015293">
    <property type="term" value="F:symporter activity"/>
    <property type="evidence" value="ECO:0007669"/>
    <property type="project" value="TreeGrafter"/>
</dbReference>
<evidence type="ECO:0000256" key="6">
    <source>
        <dbReference type="ARBA" id="ARBA00022989"/>
    </source>
</evidence>
<evidence type="ECO:0000256" key="4">
    <source>
        <dbReference type="ARBA" id="ARBA00022475"/>
    </source>
</evidence>
<reference evidence="14 15" key="1">
    <citation type="journal article" date="2016" name="Genome Biol. Evol.">
        <title>Gene Family Evolution Reflects Adaptation to Soil Environmental Stressors in the Genome of the Collembolan Orchesella cincta.</title>
        <authorList>
            <person name="Faddeeva-Vakhrusheva A."/>
            <person name="Derks M.F."/>
            <person name="Anvar S.Y."/>
            <person name="Agamennone V."/>
            <person name="Suring W."/>
            <person name="Smit S."/>
            <person name="van Straalen N.M."/>
            <person name="Roelofs D."/>
        </authorList>
    </citation>
    <scope>NUCLEOTIDE SEQUENCE [LARGE SCALE GENOMIC DNA]</scope>
    <source>
        <tissue evidence="14">Mixed pool</tissue>
    </source>
</reference>
<evidence type="ECO:0000256" key="2">
    <source>
        <dbReference type="ARBA" id="ARBA00006434"/>
    </source>
</evidence>
<comment type="subcellular location">
    <subcellularLocation>
        <location evidence="1">Cell membrane</location>
        <topology evidence="1">Multi-pass membrane protein</topology>
    </subcellularLocation>
</comment>
<feature type="transmembrane region" description="Helical" evidence="13">
    <location>
        <begin position="329"/>
        <end position="361"/>
    </location>
</feature>
<dbReference type="Proteomes" id="UP000094527">
    <property type="component" value="Unassembled WGS sequence"/>
</dbReference>
<dbReference type="InterPro" id="IPR051163">
    <property type="entry name" value="Sodium:Solute_Symporter_SSF"/>
</dbReference>
<evidence type="ECO:0000313" key="15">
    <source>
        <dbReference type="Proteomes" id="UP000094527"/>
    </source>
</evidence>
<feature type="transmembrane region" description="Helical" evidence="13">
    <location>
        <begin position="509"/>
        <end position="530"/>
    </location>
</feature>
<feature type="transmembrane region" description="Helical" evidence="13">
    <location>
        <begin position="83"/>
        <end position="103"/>
    </location>
</feature>
<feature type="transmembrane region" description="Helical" evidence="13">
    <location>
        <begin position="123"/>
        <end position="146"/>
    </location>
</feature>
<evidence type="ECO:0000256" key="10">
    <source>
        <dbReference type="ARBA" id="ARBA00023201"/>
    </source>
</evidence>
<evidence type="ECO:0000256" key="12">
    <source>
        <dbReference type="SAM" id="MobiDB-lite"/>
    </source>
</evidence>
<feature type="transmembrane region" description="Helical" evidence="13">
    <location>
        <begin position="438"/>
        <end position="461"/>
    </location>
</feature>
<evidence type="ECO:0000256" key="9">
    <source>
        <dbReference type="ARBA" id="ARBA00023136"/>
    </source>
</evidence>
<sequence length="595" mass="65824">MFGFNHFGIVDYIAVAGTLLFSICIGLYYACQGNQTKEEMLVGGRNMRALPIAASMIVTYFSAITILGYPAEIYSYGIQIYNMTILGMIFIPLSTLIYVKVFYEMKLTSVYEYLERRFDSVWVRWLTSFTFILQILLVNGVILYAPAIALEAIVGLPIWLSVSGIGLIGTIYTSLGGIKAVIWTDVFQFFMIMLGMFSIVTKGFIKAGGITTAFKIAAEKGRLVLFDFTLDPFMRHNFVNFFLGYGFTVMSLYGTHQPQVQRYCSLPTLRTAVKALLFTIPLKIFTMTIVLFTGVSVVATYAGCCPILLGHIKKPDAIIPYFVIEELAFIPGMMGIFVSCIFSAVLSSVSSTLNSLAAVTWEDFLSKINVFKNMKPENQAHCTKVLAVIYGVLSVLIAFGAQNLGALFQVVMTAVGATSGPLGGIFICGLFIPFMNKFGAIVGVLVGLSSMMFVAINSFILGKAHVLNPRLPTYLNECPEGTNFSMAINYTMPAVPEFDFPEKLYTLSYILYPFIGSLITTSVGVIVSILTGGLCHTHKVDIQYLHPWIRGFSCVRRYIRHQPSNGVPSKPTKESANNNSQYPYKYELVQKNGHK</sequence>
<keyword evidence="9 13" id="KW-0472">Membrane</keyword>
<dbReference type="EMBL" id="LJIJ01000045">
    <property type="protein sequence ID" value="ODN04384.1"/>
    <property type="molecule type" value="Genomic_DNA"/>
</dbReference>
<dbReference type="InterPro" id="IPR001734">
    <property type="entry name" value="Na/solute_symporter"/>
</dbReference>
<dbReference type="AlphaFoldDB" id="A0A1D2NGK0"/>
<keyword evidence="8" id="KW-0406">Ion transport</keyword>
<evidence type="ECO:0000256" key="11">
    <source>
        <dbReference type="RuleBase" id="RU362091"/>
    </source>
</evidence>